<dbReference type="Proteomes" id="UP000218067">
    <property type="component" value="Chromosome"/>
</dbReference>
<organism evidence="3 4">
    <name type="scientific">Mycobacterium ulcerans subsp. shinshuense</name>
    <dbReference type="NCBI Taxonomy" id="1124626"/>
    <lineage>
        <taxon>Bacteria</taxon>
        <taxon>Bacillati</taxon>
        <taxon>Actinomycetota</taxon>
        <taxon>Actinomycetes</taxon>
        <taxon>Mycobacteriales</taxon>
        <taxon>Mycobacteriaceae</taxon>
        <taxon>Mycobacterium</taxon>
        <taxon>Mycobacterium ulcerans group</taxon>
    </lineage>
</organism>
<name>A0A1B4Y2G0_MYCUL</name>
<evidence type="ECO:0000256" key="1">
    <source>
        <dbReference type="SAM" id="Phobius"/>
    </source>
</evidence>
<evidence type="ECO:0000313" key="4">
    <source>
        <dbReference type="Proteomes" id="UP000218067"/>
    </source>
</evidence>
<protein>
    <submittedName>
        <fullName evidence="3">Lipoprotein</fullName>
    </submittedName>
</protein>
<feature type="domain" description="DUF732" evidence="2">
    <location>
        <begin position="50"/>
        <end position="117"/>
    </location>
</feature>
<sequence>MMTQQSDGAPRTCRAGGPALALRFLALTAGVFGGSAAVAAPIHADMMGNAFLTALNNAGISCSQPAAAMAMGRSVCPMAVEPNGTFESVVARMVDKNGMPRETAAAFTVVAIATYCPAVIYPLLPNRLQA</sequence>
<evidence type="ECO:0000313" key="3">
    <source>
        <dbReference type="EMBL" id="BAV41216.1"/>
    </source>
</evidence>
<keyword evidence="3" id="KW-0449">Lipoprotein</keyword>
<evidence type="ECO:0000259" key="2">
    <source>
        <dbReference type="Pfam" id="PF05305"/>
    </source>
</evidence>
<keyword evidence="1" id="KW-0472">Membrane</keyword>
<dbReference type="EMBL" id="AP017624">
    <property type="protein sequence ID" value="BAV41216.1"/>
    <property type="molecule type" value="Genomic_DNA"/>
</dbReference>
<dbReference type="AlphaFoldDB" id="A0A1B4Y2G0"/>
<reference evidence="3 4" key="1">
    <citation type="submission" date="2016-08" db="EMBL/GenBank/DDBJ databases">
        <title>Complete genome sequence of Mycobacterium shinshuense, a subspecies of M. ulcerans.</title>
        <authorList>
            <person name="Yoshida M."/>
            <person name="Ogura Y."/>
            <person name="Hayashi T."/>
            <person name="Hoshino Y."/>
        </authorList>
    </citation>
    <scope>NUCLEOTIDE SEQUENCE [LARGE SCALE GENOMIC DNA]</scope>
    <source>
        <strain evidence="4">ATCC 33728</strain>
    </source>
</reference>
<feature type="transmembrane region" description="Helical" evidence="1">
    <location>
        <begin position="104"/>
        <end position="124"/>
    </location>
</feature>
<accession>A0A1B4Y2G0</accession>
<gene>
    <name evidence="3" type="primary">lprJ</name>
    <name evidence="3" type="ORF">SHTP_2027</name>
</gene>
<dbReference type="InterPro" id="IPR007969">
    <property type="entry name" value="DUF732"/>
</dbReference>
<dbReference type="Pfam" id="PF05305">
    <property type="entry name" value="DUF732"/>
    <property type="match status" value="1"/>
</dbReference>
<keyword evidence="1" id="KW-1133">Transmembrane helix</keyword>
<proteinExistence type="predicted"/>
<keyword evidence="1" id="KW-0812">Transmembrane</keyword>
<feature type="transmembrane region" description="Helical" evidence="1">
    <location>
        <begin position="20"/>
        <end position="42"/>
    </location>
</feature>